<keyword evidence="1" id="KW-0812">Transmembrane</keyword>
<keyword evidence="1" id="KW-0472">Membrane</keyword>
<gene>
    <name evidence="3" type="ORF">ABU614_08895</name>
    <name evidence="2" type="ORF">V2J18_02165</name>
</gene>
<evidence type="ECO:0000313" key="4">
    <source>
        <dbReference type="Proteomes" id="UP001387215"/>
    </source>
</evidence>
<keyword evidence="1" id="KW-1133">Transmembrane helix</keyword>
<reference evidence="2 4" key="1">
    <citation type="submission" date="2024-02" db="EMBL/GenBank/DDBJ databases">
        <title>Lysobacter Genome Sequencing and Mining.</title>
        <authorList>
            <person name="Bierman J."/>
            <person name="Walker M.C."/>
        </authorList>
    </citation>
    <scope>NUCLEOTIDE SEQUENCE [LARGE SCALE GENOMIC DNA]</scope>
    <source>
        <strain evidence="2 4">PB6250</strain>
    </source>
</reference>
<organism evidence="3">
    <name type="scientific">Lysobacter firmicutimachus</name>
    <dbReference type="NCBI Taxonomy" id="1792846"/>
    <lineage>
        <taxon>Bacteria</taxon>
        <taxon>Pseudomonadati</taxon>
        <taxon>Pseudomonadota</taxon>
        <taxon>Gammaproteobacteria</taxon>
        <taxon>Lysobacterales</taxon>
        <taxon>Lysobacteraceae</taxon>
        <taxon>Lysobacter</taxon>
    </lineage>
</organism>
<dbReference type="AlphaFoldDB" id="A0AAU8N068"/>
<proteinExistence type="predicted"/>
<accession>A0AAU8N068</accession>
<dbReference type="Proteomes" id="UP001387215">
    <property type="component" value="Unassembled WGS sequence"/>
</dbReference>
<sequence>MKIPGERHKGMGAVLAWALHCGVVGAGDHCANADSPQPLWFTALGWVVLGVSGAMGAWMLEIAEKLGSDKSVRSHALYTVLGFLAMLGCWTVGLVVFAIEFAFPCSAIFPS</sequence>
<feature type="transmembrane region" description="Helical" evidence="1">
    <location>
        <begin position="75"/>
        <end position="103"/>
    </location>
</feature>
<evidence type="ECO:0000256" key="1">
    <source>
        <dbReference type="SAM" id="Phobius"/>
    </source>
</evidence>
<feature type="transmembrane region" description="Helical" evidence="1">
    <location>
        <begin position="43"/>
        <end position="63"/>
    </location>
</feature>
<dbReference type="EMBL" id="JBANDL010000002">
    <property type="protein sequence ID" value="MEI2453475.1"/>
    <property type="molecule type" value="Genomic_DNA"/>
</dbReference>
<name>A0AAU8N068_9GAMM</name>
<evidence type="ECO:0000313" key="2">
    <source>
        <dbReference type="EMBL" id="MEI2453475.1"/>
    </source>
</evidence>
<protein>
    <submittedName>
        <fullName evidence="3">Uncharacterized protein</fullName>
    </submittedName>
</protein>
<dbReference type="EMBL" id="CP159925">
    <property type="protein sequence ID" value="XCO76880.1"/>
    <property type="molecule type" value="Genomic_DNA"/>
</dbReference>
<evidence type="ECO:0000313" key="3">
    <source>
        <dbReference type="EMBL" id="XCO76880.1"/>
    </source>
</evidence>
<keyword evidence="4" id="KW-1185">Reference proteome</keyword>
<reference evidence="3" key="2">
    <citation type="submission" date="2024-06" db="EMBL/GenBank/DDBJ databases">
        <authorList>
            <person name="Li S."/>
        </authorList>
    </citation>
    <scope>NUCLEOTIDE SEQUENCE</scope>
    <source>
        <strain evidence="3">SR10</strain>
    </source>
</reference>
<dbReference type="RefSeq" id="WP_141233542.1">
    <property type="nucleotide sequence ID" value="NZ_CP159925.1"/>
</dbReference>